<feature type="domain" description="Cytochrome C Planctomycete-type" evidence="2">
    <location>
        <begin position="176"/>
        <end position="234"/>
    </location>
</feature>
<keyword evidence="1" id="KW-0472">Membrane</keyword>
<feature type="transmembrane region" description="Helical" evidence="1">
    <location>
        <begin position="110"/>
        <end position="130"/>
    </location>
</feature>
<evidence type="ECO:0000259" key="3">
    <source>
        <dbReference type="Pfam" id="PF09990"/>
    </source>
</evidence>
<organism evidence="4 5">
    <name type="scientific">Algoriphagus jejuensis</name>
    <dbReference type="NCBI Taxonomy" id="419934"/>
    <lineage>
        <taxon>Bacteria</taxon>
        <taxon>Pseudomonadati</taxon>
        <taxon>Bacteroidota</taxon>
        <taxon>Cytophagia</taxon>
        <taxon>Cytophagales</taxon>
        <taxon>Cyclobacteriaceae</taxon>
        <taxon>Algoriphagus</taxon>
    </lineage>
</organism>
<dbReference type="Pfam" id="PF09990">
    <property type="entry name" value="DUF2231"/>
    <property type="match status" value="1"/>
</dbReference>
<proteinExistence type="predicted"/>
<sequence length="442" mass="48123">MENLDLFIGRFHPLLVHLPIGFLILAFLMWAFQIWKRTPLYREAIAFALLLGTLSAVAACVAGFLLSGSGEYEGDMLDQHKWAGILTTLVAGVCYALFAFRLQRGVHAKLAGSLLGGMMLGLALTGHLGGNLTHGSDYLTAYAPFQEKKVAVLPPQSMQEALLFPHVIQPILDQKCISCHRSSKLKGGLSLESPESILKGGESGTVFAANIADSELFRRIHLGEEEEEVMPPKGKKQLTEQEIFLLESWISGGVDFARPLVGYGDSVQYVAAAFLGLGSSDQASASEGALSPVDSLVLDELRGKGILVRELLKDSFRYDVHIPSAALTQRGLPDLLKSLEPIQANVLWLNLSGLGLTDDELGSLPELPNLMKLRLEKNALTDKGLTLAEKFPRLEVLNVYGNDLTDDCLDELGRCGSLQKVYVWQTKITQAELGSVRLIKGI</sequence>
<keyword evidence="1" id="KW-0812">Transmembrane</keyword>
<evidence type="ECO:0000256" key="1">
    <source>
        <dbReference type="SAM" id="Phobius"/>
    </source>
</evidence>
<evidence type="ECO:0000313" key="4">
    <source>
        <dbReference type="EMBL" id="GAA0881176.1"/>
    </source>
</evidence>
<feature type="transmembrane region" description="Helical" evidence="1">
    <location>
        <begin position="79"/>
        <end position="98"/>
    </location>
</feature>
<evidence type="ECO:0000313" key="5">
    <source>
        <dbReference type="Proteomes" id="UP001500469"/>
    </source>
</evidence>
<gene>
    <name evidence="4" type="ORF">GCM10009119_41460</name>
</gene>
<feature type="domain" description="DUF2231" evidence="3">
    <location>
        <begin position="11"/>
        <end position="133"/>
    </location>
</feature>
<accession>A0ABN1N5H4</accession>
<name>A0ABN1N5H4_9BACT</name>
<protein>
    <submittedName>
        <fullName evidence="4">Ribonuclease inhibitor</fullName>
    </submittedName>
</protein>
<dbReference type="InterPro" id="IPR011429">
    <property type="entry name" value="Cyt_c_Planctomycete-type"/>
</dbReference>
<dbReference type="PANTHER" id="PTHR35889:SF3">
    <property type="entry name" value="F-BOX DOMAIN-CONTAINING PROTEIN"/>
    <property type="match status" value="1"/>
</dbReference>
<feature type="transmembrane region" description="Helical" evidence="1">
    <location>
        <begin position="44"/>
        <end position="67"/>
    </location>
</feature>
<dbReference type="Gene3D" id="3.80.10.10">
    <property type="entry name" value="Ribonuclease Inhibitor"/>
    <property type="match status" value="1"/>
</dbReference>
<dbReference type="InterPro" id="IPR019251">
    <property type="entry name" value="DUF2231_TM"/>
</dbReference>
<keyword evidence="1" id="KW-1133">Transmembrane helix</keyword>
<dbReference type="RefSeq" id="WP_343854922.1">
    <property type="nucleotide sequence ID" value="NZ_BAAAFI010000049.1"/>
</dbReference>
<dbReference type="Pfam" id="PF07635">
    <property type="entry name" value="PSCyt1"/>
    <property type="match status" value="1"/>
</dbReference>
<keyword evidence="5" id="KW-1185">Reference proteome</keyword>
<reference evidence="4 5" key="1">
    <citation type="journal article" date="2019" name="Int. J. Syst. Evol. Microbiol.">
        <title>The Global Catalogue of Microorganisms (GCM) 10K type strain sequencing project: providing services to taxonomists for standard genome sequencing and annotation.</title>
        <authorList>
            <consortium name="The Broad Institute Genomics Platform"/>
            <consortium name="The Broad Institute Genome Sequencing Center for Infectious Disease"/>
            <person name="Wu L."/>
            <person name="Ma J."/>
        </authorList>
    </citation>
    <scope>NUCLEOTIDE SEQUENCE [LARGE SCALE GENOMIC DNA]</scope>
    <source>
        <strain evidence="4 5">JCM 16112</strain>
    </source>
</reference>
<dbReference type="PANTHER" id="PTHR35889">
    <property type="entry name" value="CYCLOINULO-OLIGOSACCHARIDE FRUCTANOTRANSFERASE-RELATED"/>
    <property type="match status" value="1"/>
</dbReference>
<evidence type="ECO:0000259" key="2">
    <source>
        <dbReference type="Pfam" id="PF07635"/>
    </source>
</evidence>
<dbReference type="Proteomes" id="UP001500469">
    <property type="component" value="Unassembled WGS sequence"/>
</dbReference>
<dbReference type="InterPro" id="IPR032675">
    <property type="entry name" value="LRR_dom_sf"/>
</dbReference>
<comment type="caution">
    <text evidence="4">The sequence shown here is derived from an EMBL/GenBank/DDBJ whole genome shotgun (WGS) entry which is preliminary data.</text>
</comment>
<dbReference type="SUPFAM" id="SSF52047">
    <property type="entry name" value="RNI-like"/>
    <property type="match status" value="1"/>
</dbReference>
<feature type="transmembrane region" description="Helical" evidence="1">
    <location>
        <begin position="14"/>
        <end position="32"/>
    </location>
</feature>
<dbReference type="EMBL" id="BAAAFI010000049">
    <property type="protein sequence ID" value="GAA0881176.1"/>
    <property type="molecule type" value="Genomic_DNA"/>
</dbReference>